<keyword evidence="3" id="KW-1185">Reference proteome</keyword>
<name>A0A225DA36_9BACT</name>
<proteinExistence type="predicted"/>
<protein>
    <submittedName>
        <fullName evidence="2">Uncharacterized protein</fullName>
    </submittedName>
</protein>
<gene>
    <name evidence="2" type="ORF">FRUB_07551</name>
</gene>
<dbReference type="AlphaFoldDB" id="A0A225DA36"/>
<organism evidence="2 3">
    <name type="scientific">Fimbriiglobus ruber</name>
    <dbReference type="NCBI Taxonomy" id="1908690"/>
    <lineage>
        <taxon>Bacteria</taxon>
        <taxon>Pseudomonadati</taxon>
        <taxon>Planctomycetota</taxon>
        <taxon>Planctomycetia</taxon>
        <taxon>Gemmatales</taxon>
        <taxon>Gemmataceae</taxon>
        <taxon>Fimbriiglobus</taxon>
    </lineage>
</organism>
<evidence type="ECO:0000256" key="1">
    <source>
        <dbReference type="SAM" id="MobiDB-lite"/>
    </source>
</evidence>
<dbReference type="Proteomes" id="UP000214646">
    <property type="component" value="Unassembled WGS sequence"/>
</dbReference>
<evidence type="ECO:0000313" key="3">
    <source>
        <dbReference type="Proteomes" id="UP000214646"/>
    </source>
</evidence>
<reference evidence="3" key="1">
    <citation type="submission" date="2017-06" db="EMBL/GenBank/DDBJ databases">
        <title>Genome analysis of Fimbriiglobus ruber SP5, the first member of the order Planctomycetales with confirmed chitinolytic capability.</title>
        <authorList>
            <person name="Ravin N.V."/>
            <person name="Rakitin A.L."/>
            <person name="Ivanova A.A."/>
            <person name="Beletsky A.V."/>
            <person name="Kulichevskaya I.S."/>
            <person name="Mardanov A.V."/>
            <person name="Dedysh S.N."/>
        </authorList>
    </citation>
    <scope>NUCLEOTIDE SEQUENCE [LARGE SCALE GENOMIC DNA]</scope>
    <source>
        <strain evidence="3">SP5</strain>
    </source>
</reference>
<accession>A0A225DA36</accession>
<dbReference type="EMBL" id="NIDE01000014">
    <property type="protein sequence ID" value="OWK38431.1"/>
    <property type="molecule type" value="Genomic_DNA"/>
</dbReference>
<sequence>MFRSGQAITHSPIEPNPPTECNPSLFTPSDFCSDHERAGMPERSREGCDSWPNVTRFVSPLPFLFCDRMSARVLT</sequence>
<evidence type="ECO:0000313" key="2">
    <source>
        <dbReference type="EMBL" id="OWK38431.1"/>
    </source>
</evidence>
<feature type="region of interest" description="Disordered" evidence="1">
    <location>
        <begin position="1"/>
        <end position="20"/>
    </location>
</feature>
<comment type="caution">
    <text evidence="2">The sequence shown here is derived from an EMBL/GenBank/DDBJ whole genome shotgun (WGS) entry which is preliminary data.</text>
</comment>